<protein>
    <recommendedName>
        <fullName evidence="3">Lipoprotein LpqB beta-propeller domain-containing protein</fullName>
    </recommendedName>
</protein>
<comment type="caution">
    <text evidence="1">The sequence shown here is derived from an EMBL/GenBank/DDBJ whole genome shotgun (WGS) entry which is preliminary data.</text>
</comment>
<name>A0A1Q9LCB5_9PSEU</name>
<dbReference type="Proteomes" id="UP000186040">
    <property type="component" value="Unassembled WGS sequence"/>
</dbReference>
<dbReference type="STRING" id="1193682.BJP25_01110"/>
<dbReference type="Gene3D" id="2.120.10.30">
    <property type="entry name" value="TolB, C-terminal domain"/>
    <property type="match status" value="1"/>
</dbReference>
<dbReference type="RefSeq" id="WP_075977877.1">
    <property type="nucleotide sequence ID" value="NZ_MKQR01000028.1"/>
</dbReference>
<dbReference type="InterPro" id="IPR011042">
    <property type="entry name" value="6-blade_b-propeller_TolB-like"/>
</dbReference>
<proteinExistence type="predicted"/>
<dbReference type="OrthoDB" id="128799at2"/>
<dbReference type="EMBL" id="MKQR01000028">
    <property type="protein sequence ID" value="OLR89668.1"/>
    <property type="molecule type" value="Genomic_DNA"/>
</dbReference>
<dbReference type="AlphaFoldDB" id="A0A1Q9LCB5"/>
<evidence type="ECO:0000313" key="1">
    <source>
        <dbReference type="EMBL" id="OLR89668.1"/>
    </source>
</evidence>
<evidence type="ECO:0008006" key="3">
    <source>
        <dbReference type="Google" id="ProtNLM"/>
    </source>
</evidence>
<reference evidence="1 2" key="1">
    <citation type="submission" date="2016-10" db="EMBL/GenBank/DDBJ databases">
        <title>The Draft Genome Sequence of Actinokineospora bangkokensis 44EHWT reveals the biosynthetic pathway of antifungal compounds Thailandins with unusual extender unit butylmalonyl-CoA.</title>
        <authorList>
            <person name="Greule A."/>
            <person name="Intra B."/>
            <person name="Flemming S."/>
            <person name="Rommel M.G."/>
            <person name="Panbangred W."/>
            <person name="Bechthold A."/>
        </authorList>
    </citation>
    <scope>NUCLEOTIDE SEQUENCE [LARGE SCALE GENOMIC DNA]</scope>
    <source>
        <strain evidence="1 2">44EHW</strain>
    </source>
</reference>
<keyword evidence="2" id="KW-1185">Reference proteome</keyword>
<dbReference type="SUPFAM" id="SSF82171">
    <property type="entry name" value="DPP6 N-terminal domain-like"/>
    <property type="match status" value="1"/>
</dbReference>
<evidence type="ECO:0000313" key="2">
    <source>
        <dbReference type="Proteomes" id="UP000186040"/>
    </source>
</evidence>
<accession>A0A1Q9LCB5</accession>
<gene>
    <name evidence="1" type="ORF">BJP25_01110</name>
</gene>
<organism evidence="1 2">
    <name type="scientific">Actinokineospora bangkokensis</name>
    <dbReference type="NCBI Taxonomy" id="1193682"/>
    <lineage>
        <taxon>Bacteria</taxon>
        <taxon>Bacillati</taxon>
        <taxon>Actinomycetota</taxon>
        <taxon>Actinomycetes</taxon>
        <taxon>Pseudonocardiales</taxon>
        <taxon>Pseudonocardiaceae</taxon>
        <taxon>Actinokineospora</taxon>
    </lineage>
</organism>
<sequence length="295" mass="31643">MSGMRVLDVDERGRLLKAVTDGGTTTLVEVDAKGTRERAAVGALATARYLPGERTAVVQHGSPAQLSLLHPNGKMAPLLGSPTHDTELVGVLPGRVVYRANRRHRLLYTLVIRNVLVGEEQAVYDRGGSVEEAAVSANSRHIAIRLPRKLLLVDTMPVTEDDHVRLITPEPPGAGHRDIQWLPDSQRLLSLVQDGGTTSVTRWDVATQEWDVLVTGLAPQARLHLAPDGRRFAVGSDSGLALYEAGAGRYLRDGDVGGGVDSALWTPDSRRLVVERDGEALWVEAESGAVSAVAG</sequence>